<accession>A0A0C6FXM0</accession>
<feature type="compositionally biased region" description="Basic and acidic residues" evidence="1">
    <location>
        <begin position="72"/>
        <end position="83"/>
    </location>
</feature>
<reference evidence="3" key="2">
    <citation type="submission" date="2015-01" db="EMBL/GenBank/DDBJ databases">
        <title>Complete genome sequence of Methylobacterium aquaticum strain 22A.</title>
        <authorList>
            <person name="Tani A."/>
            <person name="Ogura Y."/>
            <person name="Hayashi T."/>
        </authorList>
    </citation>
    <scope>NUCLEOTIDE SEQUENCE [LARGE SCALE GENOMIC DNA]</scope>
    <source>
        <strain evidence="3">MA-22A</strain>
        <plasmid evidence="3">Plasmid pMaq22A_3p DNA</plasmid>
    </source>
</reference>
<proteinExistence type="predicted"/>
<evidence type="ECO:0000256" key="1">
    <source>
        <dbReference type="SAM" id="MobiDB-lite"/>
    </source>
</evidence>
<feature type="compositionally biased region" description="Basic and acidic residues" evidence="1">
    <location>
        <begin position="91"/>
        <end position="107"/>
    </location>
</feature>
<organism evidence="2 3">
    <name type="scientific">Methylobacterium aquaticum</name>
    <dbReference type="NCBI Taxonomy" id="270351"/>
    <lineage>
        <taxon>Bacteria</taxon>
        <taxon>Pseudomonadati</taxon>
        <taxon>Pseudomonadota</taxon>
        <taxon>Alphaproteobacteria</taxon>
        <taxon>Hyphomicrobiales</taxon>
        <taxon>Methylobacteriaceae</taxon>
        <taxon>Methylobacterium</taxon>
    </lineage>
</organism>
<sequence>MAHANPEFALACRAHRDPPLRHQTPPPATLGQLRARMRQIGELIDIGYPVAPDEREAYRIWLQVRRQDRRQAAREAQIRDATAEPRGGMHGADKRGERFAEPKRRLPADVQAGRVKLRRGTLTR</sequence>
<reference evidence="2 3" key="1">
    <citation type="journal article" date="2015" name="Genome Announc.">
        <title>Complete Genome Sequence of Methylobacterium aquaticum Strain 22A, Isolated from Racomitrium japonicum Moss.</title>
        <authorList>
            <person name="Tani A."/>
            <person name="Ogura Y."/>
            <person name="Hayashi T."/>
            <person name="Kimbara K."/>
        </authorList>
    </citation>
    <scope>NUCLEOTIDE SEQUENCE [LARGE SCALE GENOMIC DNA]</scope>
    <source>
        <strain evidence="2 3">MA-22A</strain>
        <plasmid evidence="3">Plasmid pMaq22A_3p DNA</plasmid>
    </source>
</reference>
<geneLocation type="plasmid" evidence="3">
    <name>pMaq22A_3p DNA</name>
</geneLocation>
<dbReference type="PATRIC" id="fig|270351.10.peg.7498"/>
<keyword evidence="2" id="KW-0614">Plasmid</keyword>
<evidence type="ECO:0000313" key="3">
    <source>
        <dbReference type="Proteomes" id="UP000061432"/>
    </source>
</evidence>
<feature type="region of interest" description="Disordered" evidence="1">
    <location>
        <begin position="72"/>
        <end position="112"/>
    </location>
</feature>
<dbReference type="EMBL" id="AP014707">
    <property type="protein sequence ID" value="BAQ50314.1"/>
    <property type="molecule type" value="Genomic_DNA"/>
</dbReference>
<gene>
    <name evidence="2" type="ORF">Maq22A_3p50315</name>
</gene>
<dbReference type="AlphaFoldDB" id="A0A0C6FXM0"/>
<dbReference type="Proteomes" id="UP000061432">
    <property type="component" value="Plasmid pMaq22A_3p"/>
</dbReference>
<dbReference type="RefSeq" id="WP_060851358.1">
    <property type="nucleotide sequence ID" value="NZ_AP014707.1"/>
</dbReference>
<dbReference type="KEGG" id="maqu:Maq22A_3p50315"/>
<protein>
    <submittedName>
        <fullName evidence="2">Uncharacterized protein</fullName>
    </submittedName>
</protein>
<evidence type="ECO:0000313" key="2">
    <source>
        <dbReference type="EMBL" id="BAQ50314.1"/>
    </source>
</evidence>
<name>A0A0C6FXM0_9HYPH</name>
<dbReference type="OrthoDB" id="9969490at2"/>